<feature type="short sequence motif" description="'HIGH' region" evidence="8">
    <location>
        <begin position="13"/>
        <end position="23"/>
    </location>
</feature>
<keyword evidence="10" id="KW-1185">Reference proteome</keyword>
<name>A0A402D3M4_9BACT</name>
<dbReference type="NCBIfam" id="TIGR00464">
    <property type="entry name" value="gltX_bact"/>
    <property type="match status" value="1"/>
</dbReference>
<dbReference type="InterPro" id="IPR049940">
    <property type="entry name" value="GluQ/Sye"/>
</dbReference>
<dbReference type="GO" id="GO:0005524">
    <property type="term" value="F:ATP binding"/>
    <property type="evidence" value="ECO:0007669"/>
    <property type="project" value="UniProtKB-UniRule"/>
</dbReference>
<dbReference type="PANTHER" id="PTHR43311">
    <property type="entry name" value="GLUTAMATE--TRNA LIGASE"/>
    <property type="match status" value="1"/>
</dbReference>
<keyword evidence="3 8" id="KW-0436">Ligase</keyword>
<feature type="binding site" evidence="8">
    <location>
        <position position="257"/>
    </location>
    <ligand>
        <name>ATP</name>
        <dbReference type="ChEBI" id="CHEBI:30616"/>
    </ligand>
</feature>
<dbReference type="PANTHER" id="PTHR43311:SF2">
    <property type="entry name" value="GLUTAMATE--TRNA LIGASE, MITOCHONDRIAL-RELATED"/>
    <property type="match status" value="1"/>
</dbReference>
<dbReference type="Proteomes" id="UP000287394">
    <property type="component" value="Chromosome"/>
</dbReference>
<comment type="function">
    <text evidence="8">Catalyzes the attachment of glutamate to tRNA(Glu) in a two-step reaction: glutamate is first activated by ATP to form Glu-AMP and then transferred to the acceptor end of tRNA(Glu).</text>
</comment>
<dbReference type="KEGG" id="ccot:CCAX7_38830"/>
<evidence type="ECO:0000313" key="10">
    <source>
        <dbReference type="Proteomes" id="UP000287394"/>
    </source>
</evidence>
<evidence type="ECO:0000256" key="4">
    <source>
        <dbReference type="ARBA" id="ARBA00022741"/>
    </source>
</evidence>
<dbReference type="PROSITE" id="PS00178">
    <property type="entry name" value="AA_TRNA_LIGASE_I"/>
    <property type="match status" value="1"/>
</dbReference>
<dbReference type="PRINTS" id="PR00987">
    <property type="entry name" value="TRNASYNTHGLU"/>
</dbReference>
<dbReference type="CDD" id="cd00808">
    <property type="entry name" value="GluRS_core"/>
    <property type="match status" value="1"/>
</dbReference>
<evidence type="ECO:0000256" key="7">
    <source>
        <dbReference type="ARBA" id="ARBA00023146"/>
    </source>
</evidence>
<proteinExistence type="inferred from homology"/>
<keyword evidence="2 8" id="KW-0963">Cytoplasm</keyword>
<dbReference type="InterPro" id="IPR008925">
    <property type="entry name" value="aa_tRNA-synth_I_cd-bd_sf"/>
</dbReference>
<dbReference type="Gene3D" id="1.10.10.350">
    <property type="match status" value="1"/>
</dbReference>
<evidence type="ECO:0000256" key="6">
    <source>
        <dbReference type="ARBA" id="ARBA00022917"/>
    </source>
</evidence>
<comment type="subcellular location">
    <subcellularLocation>
        <location evidence="8">Cytoplasm</location>
    </subcellularLocation>
</comment>
<evidence type="ECO:0000256" key="3">
    <source>
        <dbReference type="ARBA" id="ARBA00022598"/>
    </source>
</evidence>
<dbReference type="Gene3D" id="1.10.8.70">
    <property type="entry name" value="Glutamate-tRNA synthetase, class I, anticodon-binding domain 1"/>
    <property type="match status" value="1"/>
</dbReference>
<evidence type="ECO:0000313" key="9">
    <source>
        <dbReference type="EMBL" id="BDI31832.1"/>
    </source>
</evidence>
<dbReference type="FunCoup" id="A0A402D3M4">
    <property type="interactions" value="547"/>
</dbReference>
<dbReference type="InterPro" id="IPR020752">
    <property type="entry name" value="Glu-tRNA-synth_I_codon-bd_sub1"/>
</dbReference>
<dbReference type="InterPro" id="IPR000924">
    <property type="entry name" value="Glu/Gln-tRNA-synth"/>
</dbReference>
<comment type="similarity">
    <text evidence="1 8">Belongs to the class-I aminoacyl-tRNA synthetase family. Glutamate--tRNA ligase type 1 subfamily.</text>
</comment>
<dbReference type="InterPro" id="IPR001412">
    <property type="entry name" value="aa-tRNA-synth_I_CS"/>
</dbReference>
<evidence type="ECO:0000256" key="5">
    <source>
        <dbReference type="ARBA" id="ARBA00022840"/>
    </source>
</evidence>
<dbReference type="GO" id="GO:0005829">
    <property type="term" value="C:cytosol"/>
    <property type="evidence" value="ECO:0007669"/>
    <property type="project" value="TreeGrafter"/>
</dbReference>
<comment type="catalytic activity">
    <reaction evidence="8">
        <text>tRNA(Glu) + L-glutamate + ATP = L-glutamyl-tRNA(Glu) + AMP + diphosphate</text>
        <dbReference type="Rhea" id="RHEA:23540"/>
        <dbReference type="Rhea" id="RHEA-COMP:9663"/>
        <dbReference type="Rhea" id="RHEA-COMP:9680"/>
        <dbReference type="ChEBI" id="CHEBI:29985"/>
        <dbReference type="ChEBI" id="CHEBI:30616"/>
        <dbReference type="ChEBI" id="CHEBI:33019"/>
        <dbReference type="ChEBI" id="CHEBI:78442"/>
        <dbReference type="ChEBI" id="CHEBI:78520"/>
        <dbReference type="ChEBI" id="CHEBI:456215"/>
        <dbReference type="EC" id="6.1.1.17"/>
    </reaction>
</comment>
<sequence length="492" mass="55874">MREMTNVRVRYAPSPTGIPHIGNIRTAMFDWLYARHTGGTFIVRIEDTDKNREVEGGIDLQLDALRWYGLDWDEGPGVGGAYGPYIQSERLHFYQKYADELIAAGKAYRAYDSEERLKSMREEQQKRGLPTGYDRRHRYLTDEERAEYEKSGAPSVVRFAVPTEGKTTYVDAVYGEIAFENRVLDDAILLKSDGYPTYHLASVVDDHLMEITHVLRGEDWIPSSPLHVQLYRAFGWDAPTFVHLPNMMGPDGKKFGKRNGAKDAMEYGQEGYLVEAMFNFMSLQGWSPKEERDLFSREELVERFSLEGILNRSPITDPVKLDWFNGQYIRSMSLHDLAERCLPFLQKAGFAEENPSAETLEYIGRVLALEQERIKTLAEAPILGGFFLQADDAYEFDEKAVAKWFSNPGVGDRLRAVKEDFAALKDFDAASVEAVVRDVIARFEVKGGEVIHPVRVSVSGRTTGPGLFEMIEVLGRERVLRRLDRALSLVTA</sequence>
<reference evidence="9 10" key="1">
    <citation type="journal article" date="2019" name="Int. J. Syst. Evol. Microbiol.">
        <title>Capsulimonas corticalis gen. nov., sp. nov., an aerobic capsulated bacterium, of a novel bacterial order, Capsulimonadales ord. nov., of the class Armatimonadia of the phylum Armatimonadetes.</title>
        <authorList>
            <person name="Li J."/>
            <person name="Kudo C."/>
            <person name="Tonouchi A."/>
        </authorList>
    </citation>
    <scope>NUCLEOTIDE SEQUENCE [LARGE SCALE GENOMIC DNA]</scope>
    <source>
        <strain evidence="9 10">AX-7</strain>
    </source>
</reference>
<dbReference type="InterPro" id="IPR020751">
    <property type="entry name" value="aa-tRNA-synth_I_codon-bd_sub2"/>
</dbReference>
<dbReference type="GO" id="GO:0008270">
    <property type="term" value="F:zinc ion binding"/>
    <property type="evidence" value="ECO:0007669"/>
    <property type="project" value="InterPro"/>
</dbReference>
<dbReference type="EC" id="6.1.1.17" evidence="8"/>
<dbReference type="InterPro" id="IPR045462">
    <property type="entry name" value="aa-tRNA-synth_I_cd-bd"/>
</dbReference>
<dbReference type="AlphaFoldDB" id="A0A402D3M4"/>
<dbReference type="GO" id="GO:0000049">
    <property type="term" value="F:tRNA binding"/>
    <property type="evidence" value="ECO:0007669"/>
    <property type="project" value="InterPro"/>
</dbReference>
<keyword evidence="7 8" id="KW-0030">Aminoacyl-tRNA synthetase</keyword>
<gene>
    <name evidence="8 9" type="primary">gltX</name>
    <name evidence="9" type="ORF">CCAX7_38830</name>
</gene>
<organism evidence="9 10">
    <name type="scientific">Capsulimonas corticalis</name>
    <dbReference type="NCBI Taxonomy" id="2219043"/>
    <lineage>
        <taxon>Bacteria</taxon>
        <taxon>Bacillati</taxon>
        <taxon>Armatimonadota</taxon>
        <taxon>Armatimonadia</taxon>
        <taxon>Capsulimonadales</taxon>
        <taxon>Capsulimonadaceae</taxon>
        <taxon>Capsulimonas</taxon>
    </lineage>
</organism>
<dbReference type="Pfam" id="PF00749">
    <property type="entry name" value="tRNA-synt_1c"/>
    <property type="match status" value="1"/>
</dbReference>
<dbReference type="Gene3D" id="3.40.50.620">
    <property type="entry name" value="HUPs"/>
    <property type="match status" value="1"/>
</dbReference>
<dbReference type="HAMAP" id="MF_00022">
    <property type="entry name" value="Glu_tRNA_synth_type1"/>
    <property type="match status" value="1"/>
</dbReference>
<dbReference type="EMBL" id="AP025739">
    <property type="protein sequence ID" value="BDI31832.1"/>
    <property type="molecule type" value="Genomic_DNA"/>
</dbReference>
<dbReference type="GO" id="GO:0004818">
    <property type="term" value="F:glutamate-tRNA ligase activity"/>
    <property type="evidence" value="ECO:0007669"/>
    <property type="project" value="UniProtKB-UniRule"/>
</dbReference>
<dbReference type="InterPro" id="IPR033910">
    <property type="entry name" value="GluRS_core"/>
</dbReference>
<protein>
    <recommendedName>
        <fullName evidence="8">Glutamate--tRNA ligase</fullName>
        <ecNumber evidence="8">6.1.1.17</ecNumber>
    </recommendedName>
    <alternativeName>
        <fullName evidence="8">Glutamyl-tRNA synthetase</fullName>
        <shortName evidence="8">GluRS</shortName>
    </alternativeName>
</protein>
<accession>A0A402D3M4</accession>
<dbReference type="SUPFAM" id="SSF48163">
    <property type="entry name" value="An anticodon-binding domain of class I aminoacyl-tRNA synthetases"/>
    <property type="match status" value="1"/>
</dbReference>
<dbReference type="SUPFAM" id="SSF52374">
    <property type="entry name" value="Nucleotidylyl transferase"/>
    <property type="match status" value="1"/>
</dbReference>
<dbReference type="InterPro" id="IPR004527">
    <property type="entry name" value="Glu-tRNA-ligase_bac/mito"/>
</dbReference>
<keyword evidence="5 8" id="KW-0067">ATP-binding</keyword>
<comment type="caution">
    <text evidence="8">Lacks conserved residue(s) required for the propagation of feature annotation.</text>
</comment>
<keyword evidence="6 8" id="KW-0648">Protein biosynthesis</keyword>
<dbReference type="Pfam" id="PF19269">
    <property type="entry name" value="Anticodon_2"/>
    <property type="match status" value="1"/>
</dbReference>
<dbReference type="GO" id="GO:0006424">
    <property type="term" value="P:glutamyl-tRNA aminoacylation"/>
    <property type="evidence" value="ECO:0007669"/>
    <property type="project" value="UniProtKB-UniRule"/>
</dbReference>
<evidence type="ECO:0000256" key="2">
    <source>
        <dbReference type="ARBA" id="ARBA00022490"/>
    </source>
</evidence>
<evidence type="ECO:0000256" key="1">
    <source>
        <dbReference type="ARBA" id="ARBA00007894"/>
    </source>
</evidence>
<comment type="subunit">
    <text evidence="8">Monomer.</text>
</comment>
<dbReference type="InterPro" id="IPR020058">
    <property type="entry name" value="Glu/Gln-tRNA-synth_Ib_cat-dom"/>
</dbReference>
<dbReference type="FunFam" id="3.40.50.620:FF:000045">
    <property type="entry name" value="Glutamate--tRNA ligase, mitochondrial"/>
    <property type="match status" value="1"/>
</dbReference>
<evidence type="ECO:0000256" key="8">
    <source>
        <dbReference type="HAMAP-Rule" id="MF_00022"/>
    </source>
</evidence>
<keyword evidence="4 8" id="KW-0547">Nucleotide-binding</keyword>
<dbReference type="InterPro" id="IPR014729">
    <property type="entry name" value="Rossmann-like_a/b/a_fold"/>
</dbReference>